<dbReference type="RefSeq" id="WP_015589901.1">
    <property type="nucleotide sequence ID" value="NC_021169.1"/>
</dbReference>
<evidence type="ECO:0000256" key="3">
    <source>
        <dbReference type="ARBA" id="ARBA00004733"/>
    </source>
</evidence>
<evidence type="ECO:0000256" key="5">
    <source>
        <dbReference type="ARBA" id="ARBA00011270"/>
    </source>
</evidence>
<dbReference type="PANTHER" id="PTHR48077:SF6">
    <property type="entry name" value="TRYPTOPHAN SYNTHASE"/>
    <property type="match status" value="1"/>
</dbReference>
<dbReference type="InterPro" id="IPR006654">
    <property type="entry name" value="Trp_synth_beta"/>
</dbReference>
<keyword evidence="9 12" id="KW-0057">Aromatic amino acid biosynthesis</keyword>
<keyword evidence="15" id="KW-1185">Reference proteome</keyword>
<dbReference type="InterPro" id="IPR006316">
    <property type="entry name" value="Trp_synth_b-like"/>
</dbReference>
<dbReference type="SUPFAM" id="SSF53686">
    <property type="entry name" value="Tryptophan synthase beta subunit-like PLP-dependent enzymes"/>
    <property type="match status" value="1"/>
</dbReference>
<dbReference type="CDD" id="cd06446">
    <property type="entry name" value="Trp-synth_B"/>
    <property type="match status" value="1"/>
</dbReference>
<evidence type="ECO:0000313" key="15">
    <source>
        <dbReference type="Proteomes" id="UP000013307"/>
    </source>
</evidence>
<proteinExistence type="inferred from homology"/>
<dbReference type="EMBL" id="CP005290">
    <property type="protein sequence ID" value="AGK60302.1"/>
    <property type="molecule type" value="Genomic_DNA"/>
</dbReference>
<evidence type="ECO:0000256" key="8">
    <source>
        <dbReference type="ARBA" id="ARBA00022898"/>
    </source>
</evidence>
<dbReference type="NCBIfam" id="NF009057">
    <property type="entry name" value="PRK12391.1"/>
    <property type="match status" value="1"/>
</dbReference>
<dbReference type="eggNOG" id="arCOG01432">
    <property type="taxonomic scope" value="Archaea"/>
</dbReference>
<dbReference type="InterPro" id="IPR001926">
    <property type="entry name" value="TrpB-like_PALP"/>
</dbReference>
<comment type="subunit">
    <text evidence="5 12">Tetramer of two alpha and two beta chains.</text>
</comment>
<evidence type="ECO:0000259" key="13">
    <source>
        <dbReference type="Pfam" id="PF00291"/>
    </source>
</evidence>
<evidence type="ECO:0000256" key="2">
    <source>
        <dbReference type="ARBA" id="ARBA00002786"/>
    </source>
</evidence>
<dbReference type="InterPro" id="IPR023026">
    <property type="entry name" value="Trp_synth_beta/beta-like"/>
</dbReference>
<dbReference type="InterPro" id="IPR006653">
    <property type="entry name" value="Trp_synth_b_CS"/>
</dbReference>
<dbReference type="PIRSF" id="PIRSF001413">
    <property type="entry name" value="Trp_syn_beta"/>
    <property type="match status" value="1"/>
</dbReference>
<dbReference type="NCBIfam" id="TIGR01415">
    <property type="entry name" value="trpB_rel"/>
    <property type="match status" value="1"/>
</dbReference>
<comment type="catalytic activity">
    <reaction evidence="11 12">
        <text>(1S,2R)-1-C-(indol-3-yl)glycerol 3-phosphate + L-serine = D-glyceraldehyde 3-phosphate + L-tryptophan + H2O</text>
        <dbReference type="Rhea" id="RHEA:10532"/>
        <dbReference type="ChEBI" id="CHEBI:15377"/>
        <dbReference type="ChEBI" id="CHEBI:33384"/>
        <dbReference type="ChEBI" id="CHEBI:57912"/>
        <dbReference type="ChEBI" id="CHEBI:58866"/>
        <dbReference type="ChEBI" id="CHEBI:59776"/>
        <dbReference type="EC" id="4.2.1.20"/>
    </reaction>
</comment>
<reference evidence="14 15" key="1">
    <citation type="journal article" date="2013" name="Genome Announc.">
        <title>Complete Genome Sequence of the Thermophilic and Facultatively Chemolithoautotrophic Sulfate Reducer Archaeoglobus sulfaticallidus Strain PM70-1T.</title>
        <authorList>
            <person name="Stokke R."/>
            <person name="Hocking W.P."/>
            <person name="Steinsbu B.O."/>
            <person name="Steen I.H."/>
        </authorList>
    </citation>
    <scope>NUCLEOTIDE SEQUENCE [LARGE SCALE GENOMIC DNA]</scope>
    <source>
        <strain evidence="14">PM70-1</strain>
    </source>
</reference>
<keyword evidence="7 12" id="KW-0822">Tryptophan biosynthesis</keyword>
<dbReference type="GO" id="GO:0030170">
    <property type="term" value="F:pyridoxal phosphate binding"/>
    <property type="evidence" value="ECO:0007669"/>
    <property type="project" value="InterPro"/>
</dbReference>
<feature type="domain" description="Tryptophan synthase beta chain-like PALP" evidence="13">
    <location>
        <begin position="75"/>
        <end position="410"/>
    </location>
</feature>
<evidence type="ECO:0000256" key="11">
    <source>
        <dbReference type="ARBA" id="ARBA00049047"/>
    </source>
</evidence>
<keyword evidence="8 12" id="KW-0663">Pyridoxal phosphate</keyword>
<organism evidence="14 15">
    <name type="scientific">Archaeoglobus sulfaticallidus PM70-1</name>
    <dbReference type="NCBI Taxonomy" id="387631"/>
    <lineage>
        <taxon>Archaea</taxon>
        <taxon>Methanobacteriati</taxon>
        <taxon>Methanobacteriota</taxon>
        <taxon>Archaeoglobi</taxon>
        <taxon>Archaeoglobales</taxon>
        <taxon>Archaeoglobaceae</taxon>
        <taxon>Archaeoglobus</taxon>
    </lineage>
</organism>
<keyword evidence="10 12" id="KW-0456">Lyase</keyword>
<dbReference type="HAMAP" id="MF_00133">
    <property type="entry name" value="Trp_synth_beta"/>
    <property type="match status" value="1"/>
</dbReference>
<dbReference type="EC" id="4.2.1.20" evidence="12"/>
<dbReference type="STRING" id="387631.Asulf_00269"/>
<keyword evidence="6 12" id="KW-0028">Amino-acid biosynthesis</keyword>
<dbReference type="PIRSF" id="PIRSF500824">
    <property type="entry name" value="TrpB_prok"/>
    <property type="match status" value="1"/>
</dbReference>
<dbReference type="Proteomes" id="UP000013307">
    <property type="component" value="Chromosome"/>
</dbReference>
<dbReference type="Gene3D" id="3.40.50.1100">
    <property type="match status" value="2"/>
</dbReference>
<sequence length="430" mass="47706">MKKILLEDDEIPKEWYNILPDLPEPLPPPLHPATNEPVKPEDLEPIFPKELIKQEMSDERFIRIPDEVREIYAIWRPTPLIRAERLEKALKTPARIYFKYEGVSPPGSHKPNTAVAQAYYNMKEGVERLTTETGAGQWGSALCFATKLFDLKCTVFMVRISYEQKPYRRVMMETWGGEVVPSPSDRTEFGRKILKEHPDTPGSLGIAISEAIESAASDDKTKYSLGSVLNHVLLHQTVIGLETKKQLEKVDEKADILIGCVGGGSNFAGLCFPFVKDSEKDGSKIIAVEPTACPTLTKGDYRYDFGDTAGLTPLLKMYTLGHDFTPPPIHAGGLRYHGDAPALCMLVKHGIIEARAVDQVSTFNAGLLFAKTEGIIPAPETTHAIRVAIDEALKAKEANEERVIVFNFSGHGLLDLQAYDDFMNGKLKGT</sequence>
<dbReference type="GO" id="GO:0005737">
    <property type="term" value="C:cytoplasm"/>
    <property type="evidence" value="ECO:0007669"/>
    <property type="project" value="TreeGrafter"/>
</dbReference>
<gene>
    <name evidence="12" type="primary">trpB</name>
    <name evidence="14" type="ORF">Asulf_00269</name>
</gene>
<dbReference type="UniPathway" id="UPA00035">
    <property type="reaction ID" value="UER00044"/>
</dbReference>
<dbReference type="GO" id="GO:0052684">
    <property type="term" value="F:L-serine hydro-lyase (adding indole, L-tryptophan-forming) activity"/>
    <property type="evidence" value="ECO:0007669"/>
    <property type="project" value="TreeGrafter"/>
</dbReference>
<dbReference type="InterPro" id="IPR036052">
    <property type="entry name" value="TrpB-like_PALP_sf"/>
</dbReference>
<dbReference type="HOGENOM" id="CLU_042858_1_0_2"/>
<dbReference type="GO" id="GO:0004834">
    <property type="term" value="F:tryptophan synthase activity"/>
    <property type="evidence" value="ECO:0007669"/>
    <property type="project" value="UniProtKB-UniRule"/>
</dbReference>
<comment type="similarity">
    <text evidence="4 12">Belongs to the TrpB family.</text>
</comment>
<evidence type="ECO:0000256" key="12">
    <source>
        <dbReference type="HAMAP-Rule" id="MF_00133"/>
    </source>
</evidence>
<dbReference type="AlphaFoldDB" id="N0BDG9"/>
<comment type="function">
    <text evidence="2 12">The beta subunit is responsible for the synthesis of L-tryptophan from indole and L-serine.</text>
</comment>
<evidence type="ECO:0000256" key="4">
    <source>
        <dbReference type="ARBA" id="ARBA00009982"/>
    </source>
</evidence>
<comment type="cofactor">
    <cofactor evidence="1 12">
        <name>pyridoxal 5'-phosphate</name>
        <dbReference type="ChEBI" id="CHEBI:597326"/>
    </cofactor>
</comment>
<name>N0BDG9_9EURY</name>
<dbReference type="PANTHER" id="PTHR48077">
    <property type="entry name" value="TRYPTOPHAN SYNTHASE-RELATED"/>
    <property type="match status" value="1"/>
</dbReference>
<dbReference type="KEGG" id="ast:Asulf_00269"/>
<feature type="modified residue" description="N6-(pyridoxal phosphate)lysine" evidence="12">
    <location>
        <position position="110"/>
    </location>
</feature>
<comment type="pathway">
    <text evidence="3 12">Amino-acid biosynthesis; L-tryptophan biosynthesis; L-tryptophan from chorismate: step 5/5.</text>
</comment>
<evidence type="ECO:0000256" key="6">
    <source>
        <dbReference type="ARBA" id="ARBA00022605"/>
    </source>
</evidence>
<dbReference type="PROSITE" id="PS00168">
    <property type="entry name" value="TRP_SYNTHASE_BETA"/>
    <property type="match status" value="1"/>
</dbReference>
<evidence type="ECO:0000256" key="9">
    <source>
        <dbReference type="ARBA" id="ARBA00023141"/>
    </source>
</evidence>
<evidence type="ECO:0000313" key="14">
    <source>
        <dbReference type="EMBL" id="AGK60302.1"/>
    </source>
</evidence>
<dbReference type="OrthoDB" id="371827at2157"/>
<evidence type="ECO:0000256" key="1">
    <source>
        <dbReference type="ARBA" id="ARBA00001933"/>
    </source>
</evidence>
<accession>N0BDG9</accession>
<dbReference type="GeneID" id="15391915"/>
<dbReference type="Pfam" id="PF00291">
    <property type="entry name" value="PALP"/>
    <property type="match status" value="1"/>
</dbReference>
<protein>
    <recommendedName>
        <fullName evidence="12">Tryptophan synthase beta chain</fullName>
        <ecNumber evidence="12">4.2.1.20</ecNumber>
    </recommendedName>
</protein>
<evidence type="ECO:0000256" key="7">
    <source>
        <dbReference type="ARBA" id="ARBA00022822"/>
    </source>
</evidence>
<evidence type="ECO:0000256" key="10">
    <source>
        <dbReference type="ARBA" id="ARBA00023239"/>
    </source>
</evidence>